<sequence length="167" mass="19276">MKKLFSLLFISLLFLGCKSDDNDNVEEQEQLAIIGNWRLVDWYDDVPRDINGDGNASTDLYSQWNGCRKGNILVLKEDFTTRLIYTGTNNNPKCPPGLETNDTFTIEPWYYDSSYEELVFMGSDYLDPYEIMELNDTTLVLKGSGIFTCCDPDISYFTDGYLKFQRE</sequence>
<comment type="caution">
    <text evidence="1">The sequence shown here is derived from an EMBL/GenBank/DDBJ whole genome shotgun (WGS) entry which is preliminary data.</text>
</comment>
<reference evidence="1 2" key="1">
    <citation type="submission" date="2016-05" db="EMBL/GenBank/DDBJ databases">
        <title>Genome sequencing of Vitellibacter soesokkakensis RSSK-12.</title>
        <authorList>
            <person name="Thevarajoo S."/>
            <person name="Selvaratnam C."/>
            <person name="Goh K.M."/>
            <person name="Chan K.-G."/>
            <person name="Chong C.S."/>
        </authorList>
    </citation>
    <scope>NUCLEOTIDE SEQUENCE [LARGE SCALE GENOMIC DNA]</scope>
    <source>
        <strain evidence="1 2">RSSK-12</strain>
    </source>
</reference>
<dbReference type="RefSeq" id="WP_068761628.1">
    <property type="nucleotide sequence ID" value="NZ_LXIE01000012.1"/>
</dbReference>
<evidence type="ECO:0000313" key="2">
    <source>
        <dbReference type="Proteomes" id="UP000077552"/>
    </source>
</evidence>
<keyword evidence="2" id="KW-1185">Reference proteome</keyword>
<organism evidence="1 2">
    <name type="scientific">Aequorivita soesokkakensis</name>
    <dbReference type="NCBI Taxonomy" id="1385699"/>
    <lineage>
        <taxon>Bacteria</taxon>
        <taxon>Pseudomonadati</taxon>
        <taxon>Bacteroidota</taxon>
        <taxon>Flavobacteriia</taxon>
        <taxon>Flavobacteriales</taxon>
        <taxon>Flavobacteriaceae</taxon>
        <taxon>Aequorivita</taxon>
    </lineage>
</organism>
<dbReference type="OrthoDB" id="1448196at2"/>
<dbReference type="AlphaFoldDB" id="A0A1A9LE17"/>
<dbReference type="Proteomes" id="UP000077552">
    <property type="component" value="Unassembled WGS sequence"/>
</dbReference>
<protein>
    <submittedName>
        <fullName evidence="1">Uncharacterized protein</fullName>
    </submittedName>
</protein>
<name>A0A1A9LE17_9FLAO</name>
<dbReference type="EMBL" id="LXIE01000012">
    <property type="protein sequence ID" value="OAD91453.1"/>
    <property type="molecule type" value="Genomic_DNA"/>
</dbReference>
<accession>A0A1A9LE17</accession>
<proteinExistence type="predicted"/>
<evidence type="ECO:0000313" key="1">
    <source>
        <dbReference type="EMBL" id="OAD91453.1"/>
    </source>
</evidence>
<dbReference type="PROSITE" id="PS51257">
    <property type="entry name" value="PROKAR_LIPOPROTEIN"/>
    <property type="match status" value="1"/>
</dbReference>
<gene>
    <name evidence="1" type="ORF">A7A78_02860</name>
</gene>